<dbReference type="OrthoDB" id="10257284at2759"/>
<keyword evidence="2" id="KW-0378">Hydrolase</keyword>
<protein>
    <recommendedName>
        <fullName evidence="4">Acid phosphatase</fullName>
    </recommendedName>
</protein>
<dbReference type="PANTHER" id="PTHR11567">
    <property type="entry name" value="ACID PHOSPHATASE-RELATED"/>
    <property type="match status" value="1"/>
</dbReference>
<dbReference type="AlphaFoldDB" id="A0A077WLX1"/>
<evidence type="ECO:0000313" key="3">
    <source>
        <dbReference type="EMBL" id="CDS08064.1"/>
    </source>
</evidence>
<evidence type="ECO:0000256" key="2">
    <source>
        <dbReference type="ARBA" id="ARBA00022801"/>
    </source>
</evidence>
<comment type="similarity">
    <text evidence="1">Belongs to the histidine acid phosphatase family.</text>
</comment>
<evidence type="ECO:0008006" key="4">
    <source>
        <dbReference type="Google" id="ProtNLM"/>
    </source>
</evidence>
<dbReference type="Pfam" id="PF00328">
    <property type="entry name" value="His_Phos_2"/>
    <property type="match status" value="1"/>
</dbReference>
<sequence>MVQAKIPSADSGSYPEDLELTLLQVVHRHGERTPVRRRLEQLFPAVWNMCEANTAMFATIAAINGKREFVPLQRLVDAELPDKTQMTYEPGSCYYGQLTNLGRSSMAALGSRLRDIYINRLKFLPDVFDQDAVYIRSTDYPRTQESVQQLVAAGLYPSDKRPEDFSLQIRTRDHMKDNMFPNPSCYRLRQLSKKARDEVSEENKERFAYLTKRFKKYVDNVSLDSHPSANGILDTLASAKAHGFKLPEDIDDDLLREMEDVVMLEWFQGAMRSQEIRRLTLGSLLGDIRDRMVARADGSDKKTGQDVRKLYIYSGHDTTIGPLLISMDVFDKRWPPFSSSIVFELFKQKGSGSWFGRSQKSYVRVRFNDKIMELPACAAPGDHHSSGDKSLCTLEAFQKAIKDNIPDNWAEECAPKH</sequence>
<reference evidence="3" key="1">
    <citation type="journal article" date="2014" name="Genome Announc.">
        <title>De novo whole-genome sequence and genome annotation of Lichtheimia ramosa.</title>
        <authorList>
            <person name="Linde J."/>
            <person name="Schwartze V."/>
            <person name="Binder U."/>
            <person name="Lass-Florl C."/>
            <person name="Voigt K."/>
            <person name="Horn F."/>
        </authorList>
    </citation>
    <scope>NUCLEOTIDE SEQUENCE</scope>
    <source>
        <strain evidence="3">JMRC FSU:6197</strain>
    </source>
</reference>
<dbReference type="PROSITE" id="PS00616">
    <property type="entry name" value="HIS_ACID_PHOSPHAT_1"/>
    <property type="match status" value="1"/>
</dbReference>
<dbReference type="CDD" id="cd07061">
    <property type="entry name" value="HP_HAP_like"/>
    <property type="match status" value="1"/>
</dbReference>
<dbReference type="PANTHER" id="PTHR11567:SF110">
    <property type="entry name" value="2-PHOSPHOXYLOSE PHOSPHATASE 1"/>
    <property type="match status" value="1"/>
</dbReference>
<proteinExistence type="inferred from homology"/>
<dbReference type="PROSITE" id="PS00778">
    <property type="entry name" value="HIS_ACID_PHOSPHAT_2"/>
    <property type="match status" value="1"/>
</dbReference>
<accession>A0A077WLX1</accession>
<dbReference type="InterPro" id="IPR050645">
    <property type="entry name" value="Histidine_acid_phosphatase"/>
</dbReference>
<organism evidence="3">
    <name type="scientific">Lichtheimia ramosa</name>
    <dbReference type="NCBI Taxonomy" id="688394"/>
    <lineage>
        <taxon>Eukaryota</taxon>
        <taxon>Fungi</taxon>
        <taxon>Fungi incertae sedis</taxon>
        <taxon>Mucoromycota</taxon>
        <taxon>Mucoromycotina</taxon>
        <taxon>Mucoromycetes</taxon>
        <taxon>Mucorales</taxon>
        <taxon>Lichtheimiaceae</taxon>
        <taxon>Lichtheimia</taxon>
    </lineage>
</organism>
<name>A0A077WLX1_9FUNG</name>
<dbReference type="GO" id="GO:0016791">
    <property type="term" value="F:phosphatase activity"/>
    <property type="evidence" value="ECO:0007669"/>
    <property type="project" value="TreeGrafter"/>
</dbReference>
<evidence type="ECO:0000256" key="1">
    <source>
        <dbReference type="ARBA" id="ARBA00005375"/>
    </source>
</evidence>
<dbReference type="SUPFAM" id="SSF53254">
    <property type="entry name" value="Phosphoglycerate mutase-like"/>
    <property type="match status" value="1"/>
</dbReference>
<dbReference type="InterPro" id="IPR000560">
    <property type="entry name" value="His_Pase_clade-2"/>
</dbReference>
<dbReference type="Gene3D" id="3.40.50.1240">
    <property type="entry name" value="Phosphoglycerate mutase-like"/>
    <property type="match status" value="1"/>
</dbReference>
<dbReference type="EMBL" id="LK023324">
    <property type="protein sequence ID" value="CDS08064.1"/>
    <property type="molecule type" value="Genomic_DNA"/>
</dbReference>
<gene>
    <name evidence="3" type="ORF">LRAMOSA02013</name>
</gene>
<dbReference type="InterPro" id="IPR029033">
    <property type="entry name" value="His_PPase_superfam"/>
</dbReference>
<dbReference type="InterPro" id="IPR033379">
    <property type="entry name" value="Acid_Pase_AS"/>
</dbReference>